<sequence length="377" mass="41783">MTMVSAVDRLRAAAPGIFARSTHPASGIDSWLLRMPPSVSSQTLYFGKPSCDDGLRFLWFAWFTPWAGSAKAGRMLGVVDLERGTVTRLPDHQFSDGGAAVDPATGDLVWANNRDLWRRGPDPEAVPRHLGCLPFEMTHRRLLQRLVTQPSISADGSRLLLDSRIGTRCFIGALDLADGGYEPWFCSPFHFNHGQFSPTDPELVLLAREDEVDMTSGASEPYEHRMFFYRRSGSFGPVGPPGRKAGHEVWGADGRGVWFVDFRQGVMRFDIASGAAELVWRGTGWHTHASACERYVVADHRIGENKGGPAWLLRFLNRDTGRSIEFARMTPPVEDELHRHPHPRFCARDQAVTYTTLVEGRTSVAIVPTADLIAATA</sequence>
<dbReference type="RefSeq" id="WP_092962123.1">
    <property type="nucleotide sequence ID" value="NZ_FOSQ01000011.1"/>
</dbReference>
<dbReference type="EMBL" id="FOSQ01000011">
    <property type="protein sequence ID" value="SFK93097.1"/>
    <property type="molecule type" value="Genomic_DNA"/>
</dbReference>
<evidence type="ECO:0000313" key="1">
    <source>
        <dbReference type="EMBL" id="SFK93097.1"/>
    </source>
</evidence>
<reference evidence="1 2" key="1">
    <citation type="submission" date="2016-10" db="EMBL/GenBank/DDBJ databases">
        <authorList>
            <person name="de Groot N.N."/>
        </authorList>
    </citation>
    <scope>NUCLEOTIDE SEQUENCE [LARGE SCALE GENOMIC DNA]</scope>
    <source>
        <strain evidence="1 2">DSM 19981</strain>
    </source>
</reference>
<dbReference type="Proteomes" id="UP000199473">
    <property type="component" value="Unassembled WGS sequence"/>
</dbReference>
<dbReference type="OrthoDB" id="8432779at2"/>
<name>A0A1I4DL55_9PROT</name>
<dbReference type="InterPro" id="IPR015943">
    <property type="entry name" value="WD40/YVTN_repeat-like_dom_sf"/>
</dbReference>
<accession>A0A1I4DL55</accession>
<dbReference type="SUPFAM" id="SSF82171">
    <property type="entry name" value="DPP6 N-terminal domain-like"/>
    <property type="match status" value="1"/>
</dbReference>
<keyword evidence="2" id="KW-1185">Reference proteome</keyword>
<protein>
    <submittedName>
        <fullName evidence="1">Uncharacterized protein</fullName>
    </submittedName>
</protein>
<organism evidence="1 2">
    <name type="scientific">Falsiroseomonas stagni DSM 19981</name>
    <dbReference type="NCBI Taxonomy" id="1123062"/>
    <lineage>
        <taxon>Bacteria</taxon>
        <taxon>Pseudomonadati</taxon>
        <taxon>Pseudomonadota</taxon>
        <taxon>Alphaproteobacteria</taxon>
        <taxon>Acetobacterales</taxon>
        <taxon>Roseomonadaceae</taxon>
        <taxon>Falsiroseomonas</taxon>
    </lineage>
</organism>
<proteinExistence type="predicted"/>
<gene>
    <name evidence="1" type="ORF">SAMN02745775_11130</name>
</gene>
<evidence type="ECO:0000313" key="2">
    <source>
        <dbReference type="Proteomes" id="UP000199473"/>
    </source>
</evidence>
<dbReference type="STRING" id="1123062.SAMN02745775_11130"/>
<dbReference type="Gene3D" id="2.130.10.10">
    <property type="entry name" value="YVTN repeat-like/Quinoprotein amine dehydrogenase"/>
    <property type="match status" value="1"/>
</dbReference>
<dbReference type="AlphaFoldDB" id="A0A1I4DL55"/>